<feature type="compositionally biased region" description="Polar residues" evidence="1">
    <location>
        <begin position="15"/>
        <end position="32"/>
    </location>
</feature>
<dbReference type="Proteomes" id="UP001159363">
    <property type="component" value="Chromosome 3"/>
</dbReference>
<reference evidence="3 4" key="1">
    <citation type="submission" date="2023-02" db="EMBL/GenBank/DDBJ databases">
        <title>LHISI_Scaffold_Assembly.</title>
        <authorList>
            <person name="Stuart O.P."/>
            <person name="Cleave R."/>
            <person name="Magrath M.J.L."/>
            <person name="Mikheyev A.S."/>
        </authorList>
    </citation>
    <scope>NUCLEOTIDE SEQUENCE [LARGE SCALE GENOMIC DNA]</scope>
    <source>
        <strain evidence="3">Daus_M_001</strain>
        <tissue evidence="3">Leg muscle</tissue>
    </source>
</reference>
<sequence>MERQGKREIPKKTRNPASSSGTVPTCKNTGATQPGVEPGSPSHALLILTTNMTEDTLGKIIRFSTVVEVWLELHRLFDRGTEDKVYDVCVEFFSFVNYINYDIGTHMNYKQWVEGGKPPLPRGKRDVSQLKESVGAVEGLMNATASLAADNDDHGWYIDNGATNHVTNQRDVLTTFETLSVTHSVKTANGKAIQAVGKGSVIVEAQVGGRWIQPQLCDVWYVPQLGRNLFSVLAAQDKHPGRSIPNSFSNSQFSRRCLHSLKANWVFRSQYLELKMPYFLSKGYKINGRSSMSSEPRATFGQGTRLFKNIQDCSKRYRTVQEDTGLFKKIQDFSKEKKKKWWCESRVGFPGRHKEGAAKHP</sequence>
<dbReference type="InterPro" id="IPR054722">
    <property type="entry name" value="PolX-like_BBD"/>
</dbReference>
<name>A0ABQ9I3K4_9NEOP</name>
<accession>A0ABQ9I3K4</accession>
<feature type="compositionally biased region" description="Basic and acidic residues" evidence="1">
    <location>
        <begin position="1"/>
        <end position="11"/>
    </location>
</feature>
<protein>
    <recommendedName>
        <fullName evidence="2">Retrovirus-related Pol polyprotein from transposon TNT 1-94-like beta-barrel domain-containing protein</fullName>
    </recommendedName>
</protein>
<evidence type="ECO:0000259" key="2">
    <source>
        <dbReference type="Pfam" id="PF22936"/>
    </source>
</evidence>
<feature type="domain" description="Retrovirus-related Pol polyprotein from transposon TNT 1-94-like beta-barrel" evidence="2">
    <location>
        <begin position="156"/>
        <end position="238"/>
    </location>
</feature>
<gene>
    <name evidence="3" type="ORF">PR048_010753</name>
</gene>
<evidence type="ECO:0000256" key="1">
    <source>
        <dbReference type="SAM" id="MobiDB-lite"/>
    </source>
</evidence>
<dbReference type="EMBL" id="JARBHB010000003">
    <property type="protein sequence ID" value="KAJ8891238.1"/>
    <property type="molecule type" value="Genomic_DNA"/>
</dbReference>
<comment type="caution">
    <text evidence="3">The sequence shown here is derived from an EMBL/GenBank/DDBJ whole genome shotgun (WGS) entry which is preliminary data.</text>
</comment>
<organism evidence="3 4">
    <name type="scientific">Dryococelus australis</name>
    <dbReference type="NCBI Taxonomy" id="614101"/>
    <lineage>
        <taxon>Eukaryota</taxon>
        <taxon>Metazoa</taxon>
        <taxon>Ecdysozoa</taxon>
        <taxon>Arthropoda</taxon>
        <taxon>Hexapoda</taxon>
        <taxon>Insecta</taxon>
        <taxon>Pterygota</taxon>
        <taxon>Neoptera</taxon>
        <taxon>Polyneoptera</taxon>
        <taxon>Phasmatodea</taxon>
        <taxon>Verophasmatodea</taxon>
        <taxon>Anareolatae</taxon>
        <taxon>Phasmatidae</taxon>
        <taxon>Eurycanthinae</taxon>
        <taxon>Dryococelus</taxon>
    </lineage>
</organism>
<proteinExistence type="predicted"/>
<dbReference type="Pfam" id="PF22936">
    <property type="entry name" value="Pol_BBD"/>
    <property type="match status" value="1"/>
</dbReference>
<feature type="region of interest" description="Disordered" evidence="1">
    <location>
        <begin position="1"/>
        <end position="39"/>
    </location>
</feature>
<evidence type="ECO:0000313" key="3">
    <source>
        <dbReference type="EMBL" id="KAJ8891238.1"/>
    </source>
</evidence>
<evidence type="ECO:0000313" key="4">
    <source>
        <dbReference type="Proteomes" id="UP001159363"/>
    </source>
</evidence>
<keyword evidence="4" id="KW-1185">Reference proteome</keyword>